<dbReference type="InterPro" id="IPR027124">
    <property type="entry name" value="Swc5/CFDP1/2"/>
</dbReference>
<reference evidence="7" key="1">
    <citation type="submission" date="2016-11" db="EMBL/GenBank/DDBJ databases">
        <authorList>
            <person name="Guldener U."/>
        </authorList>
    </citation>
    <scope>NUCLEOTIDE SEQUENCE [LARGE SCALE GENOMIC DNA]</scope>
</reference>
<organism evidence="6 7">
    <name type="scientific">Hanseniaspora guilliermondii</name>
    <dbReference type="NCBI Taxonomy" id="56406"/>
    <lineage>
        <taxon>Eukaryota</taxon>
        <taxon>Fungi</taxon>
        <taxon>Dikarya</taxon>
        <taxon>Ascomycota</taxon>
        <taxon>Saccharomycotina</taxon>
        <taxon>Saccharomycetes</taxon>
        <taxon>Saccharomycodales</taxon>
        <taxon>Saccharomycodaceae</taxon>
        <taxon>Hanseniaspora</taxon>
    </lineage>
</organism>
<gene>
    <name evidence="6" type="ORF">HGUI_03658</name>
</gene>
<feature type="region of interest" description="Disordered" evidence="4">
    <location>
        <begin position="1"/>
        <end position="31"/>
    </location>
</feature>
<dbReference type="EMBL" id="FQNF01000105">
    <property type="protein sequence ID" value="SGZ41457.1"/>
    <property type="molecule type" value="Genomic_DNA"/>
</dbReference>
<dbReference type="PROSITE" id="PS51279">
    <property type="entry name" value="BCNT_C"/>
    <property type="match status" value="1"/>
</dbReference>
<evidence type="ECO:0000256" key="2">
    <source>
        <dbReference type="ARBA" id="ARBA00019138"/>
    </source>
</evidence>
<dbReference type="Pfam" id="PF07572">
    <property type="entry name" value="BCNT"/>
    <property type="match status" value="1"/>
</dbReference>
<feature type="domain" description="BCNT-C" evidence="5">
    <location>
        <begin position="195"/>
        <end position="264"/>
    </location>
</feature>
<dbReference type="Proteomes" id="UP000183365">
    <property type="component" value="Unassembled WGS sequence"/>
</dbReference>
<dbReference type="PANTHER" id="PTHR48407:SF1">
    <property type="entry name" value="CRANIOFACIAL DEVELOPMENT PROTEIN 1"/>
    <property type="match status" value="1"/>
</dbReference>
<evidence type="ECO:0000256" key="1">
    <source>
        <dbReference type="ARBA" id="ARBA00010465"/>
    </source>
</evidence>
<dbReference type="VEuPathDB" id="FungiDB:HGUI_03658"/>
<dbReference type="GO" id="GO:0000812">
    <property type="term" value="C:Swr1 complex"/>
    <property type="evidence" value="ECO:0007669"/>
    <property type="project" value="TreeGrafter"/>
</dbReference>
<evidence type="ECO:0000313" key="6">
    <source>
        <dbReference type="EMBL" id="SGZ41457.1"/>
    </source>
</evidence>
<evidence type="ECO:0000256" key="4">
    <source>
        <dbReference type="SAM" id="MobiDB-lite"/>
    </source>
</evidence>
<protein>
    <recommendedName>
        <fullName evidence="2">SWR1-complex protein 5</fullName>
    </recommendedName>
</protein>
<evidence type="ECO:0000259" key="5">
    <source>
        <dbReference type="PROSITE" id="PS51279"/>
    </source>
</evidence>
<evidence type="ECO:0000256" key="3">
    <source>
        <dbReference type="ARBA" id="ARBA00025222"/>
    </source>
</evidence>
<comment type="function">
    <text evidence="3">Component of the SWR1 complex which mediates the ATP-dependent exchange of histone H2A for the H2A variant HZT1 leading to transcriptional regulation of selected genes by chromatin remodeling. Involved in chromosome stability.</text>
</comment>
<comment type="similarity">
    <text evidence="1">Belongs to the SWC5 family.</text>
</comment>
<dbReference type="PANTHER" id="PTHR48407">
    <property type="entry name" value="CRANIOFACIAL DEVELOPMENT PROTEIN 1"/>
    <property type="match status" value="1"/>
</dbReference>
<keyword evidence="7" id="KW-1185">Reference proteome</keyword>
<dbReference type="OrthoDB" id="445677at2759"/>
<accession>A0A1L0CS88</accession>
<proteinExistence type="inferred from homology"/>
<name>A0A1L0CS88_9ASCO</name>
<evidence type="ECO:0000313" key="7">
    <source>
        <dbReference type="Proteomes" id="UP000183365"/>
    </source>
</evidence>
<dbReference type="AlphaFoldDB" id="A0A1L0CS88"/>
<sequence length="264" mass="30631">MSNISDNYNSDDDLDYNPNLNTNNDSDLDEEDLYDLNNNISSAVKTRRSAKDDENDLFLKKQLDKFGNILIQDSHLSNTIDVDNILNKLNNLTHSVYKQNDDNSHIDILNAQDDINLNNIMVKNNKSFKVIEKVKIKRKYKFAGKIHDEEIEVPKDSAMAKEYFNSLKFDDVNEKIENDNTENIVNKKSNLIRPLKRKSILQDIINGKNSQFKNLSTLEKSKIDWANYVDKSKINHEELKEGWAGNKGGFLERQRFLESRDSVR</sequence>
<dbReference type="InterPro" id="IPR011421">
    <property type="entry name" value="BCNT-C"/>
</dbReference>
<feature type="compositionally biased region" description="Low complexity" evidence="4">
    <location>
        <begin position="16"/>
        <end position="25"/>
    </location>
</feature>